<proteinExistence type="predicted"/>
<protein>
    <submittedName>
        <fullName evidence="1">Uncharacterized protein</fullName>
    </submittedName>
</protein>
<dbReference type="EnsemblPlants" id="OB02G26350.1">
    <property type="protein sequence ID" value="OB02G26350.1"/>
    <property type="gene ID" value="OB02G26350"/>
</dbReference>
<evidence type="ECO:0000313" key="1">
    <source>
        <dbReference type="EnsemblPlants" id="OB02G26350.1"/>
    </source>
</evidence>
<sequence length="55" mass="6431">MLFLKTIYILVQNNKYDGTEGSIHLSCVPYHNAGHHSVRTNLWYLHCYINNNPNL</sequence>
<evidence type="ECO:0000313" key="2">
    <source>
        <dbReference type="Proteomes" id="UP000006038"/>
    </source>
</evidence>
<reference evidence="1" key="1">
    <citation type="submission" date="2013-04" db="UniProtKB">
        <authorList>
            <consortium name="EnsemblPlants"/>
        </authorList>
    </citation>
    <scope>IDENTIFICATION</scope>
</reference>
<keyword evidence="2" id="KW-1185">Reference proteome</keyword>
<dbReference type="Proteomes" id="UP000006038">
    <property type="component" value="Unassembled WGS sequence"/>
</dbReference>
<dbReference type="AlphaFoldDB" id="J3LDB8"/>
<organism evidence="1">
    <name type="scientific">Oryza brachyantha</name>
    <name type="common">malo sina</name>
    <dbReference type="NCBI Taxonomy" id="4533"/>
    <lineage>
        <taxon>Eukaryota</taxon>
        <taxon>Viridiplantae</taxon>
        <taxon>Streptophyta</taxon>
        <taxon>Embryophyta</taxon>
        <taxon>Tracheophyta</taxon>
        <taxon>Spermatophyta</taxon>
        <taxon>Magnoliopsida</taxon>
        <taxon>Liliopsida</taxon>
        <taxon>Poales</taxon>
        <taxon>Poaceae</taxon>
        <taxon>BOP clade</taxon>
        <taxon>Oryzoideae</taxon>
        <taxon>Oryzeae</taxon>
        <taxon>Oryzinae</taxon>
        <taxon>Oryza</taxon>
    </lineage>
</organism>
<name>J3LDB8_ORYBR</name>
<accession>J3LDB8</accession>
<dbReference type="Gramene" id="OB02G26350.1">
    <property type="protein sequence ID" value="OB02G26350.1"/>
    <property type="gene ID" value="OB02G26350"/>
</dbReference>
<dbReference type="HOGENOM" id="CLU_3038568_0_0_1"/>